<dbReference type="SMART" id="SM00049">
    <property type="entry name" value="DEP"/>
    <property type="match status" value="1"/>
</dbReference>
<dbReference type="InterPro" id="IPR008936">
    <property type="entry name" value="Rho_GTPase_activation_prot"/>
</dbReference>
<dbReference type="PANTHER" id="PTHR16206:SF4">
    <property type="entry name" value="PROTEIN LET-99"/>
    <property type="match status" value="1"/>
</dbReference>
<reference evidence="3" key="1">
    <citation type="submission" date="2017-02" db="UniProtKB">
        <authorList>
            <consortium name="WormBaseParasite"/>
        </authorList>
    </citation>
    <scope>IDENTIFICATION</scope>
</reference>
<dbReference type="GO" id="GO:0035556">
    <property type="term" value="P:intracellular signal transduction"/>
    <property type="evidence" value="ECO:0007669"/>
    <property type="project" value="InterPro"/>
</dbReference>
<dbReference type="WBParaSite" id="SPAL_0000230700.1">
    <property type="protein sequence ID" value="SPAL_0000230700.1"/>
    <property type="gene ID" value="SPAL_0000230700"/>
</dbReference>
<dbReference type="SUPFAM" id="SSF46785">
    <property type="entry name" value="Winged helix' DNA-binding domain"/>
    <property type="match status" value="1"/>
</dbReference>
<dbReference type="InterPro" id="IPR036388">
    <property type="entry name" value="WH-like_DNA-bd_sf"/>
</dbReference>
<dbReference type="STRING" id="174720.A0A0N5B8D4"/>
<accession>A0A0N5B8D4</accession>
<evidence type="ECO:0000313" key="3">
    <source>
        <dbReference type="WBParaSite" id="SPAL_0000230700.1"/>
    </source>
</evidence>
<protein>
    <submittedName>
        <fullName evidence="3">DEP domain-containing protein</fullName>
    </submittedName>
</protein>
<dbReference type="PROSITE" id="PS50186">
    <property type="entry name" value="DEP"/>
    <property type="match status" value="1"/>
</dbReference>
<feature type="domain" description="DEP" evidence="1">
    <location>
        <begin position="27"/>
        <end position="110"/>
    </location>
</feature>
<evidence type="ECO:0000313" key="2">
    <source>
        <dbReference type="Proteomes" id="UP000046392"/>
    </source>
</evidence>
<dbReference type="PANTHER" id="PTHR16206">
    <property type="entry name" value="DEP DOMAIN-CONTAINING"/>
    <property type="match status" value="1"/>
</dbReference>
<evidence type="ECO:0000259" key="1">
    <source>
        <dbReference type="PROSITE" id="PS50186"/>
    </source>
</evidence>
<dbReference type="Gene3D" id="1.10.10.10">
    <property type="entry name" value="Winged helix-like DNA-binding domain superfamily/Winged helix DNA-binding domain"/>
    <property type="match status" value="1"/>
</dbReference>
<dbReference type="InterPro" id="IPR000591">
    <property type="entry name" value="DEP_dom"/>
</dbReference>
<dbReference type="Gene3D" id="1.10.555.10">
    <property type="entry name" value="Rho GTPase activation protein"/>
    <property type="match status" value="1"/>
</dbReference>
<sequence>MENSSVNSTGMTLFKATNLFNLIKSTFVTRMPLKKHRSYLRVYDDSFTGKEAVNFMVETLPSIISTKIVLTRSNCEQLLTFLLTKNIFYNVRNEFDTIFKDDLSIYKFYENHNEIATPVKRSYSVNESKMTLFDGRNSKYSKEKLIKSNASCKGSYSNYDFPEFATTNIKLIKFFGLNEETNIESKNSTQKDLPLQEQLLKSRNKDIPRPLSVNEVLSEGKMFSSNDKTCGIPKLIFEEISSVHITSWKFCIISFIKQHYSGKEIFKLFNIEDELVAWNCEKVGSKGIVKCFKEREEISSYLLRMMRFLARYPNDSNKMIGYDKQYCGIELDTYRNILSEISRKGVILPIPFSNALADIYSLKSTSKLKNDFSPIIKKIKESQFTKIFNRTSNKSINFGVFSRNTERSSFHNIEKRNKRIPLSNLISEKYTSDDDVENEKKSFTPILRESLPYIDKENIGFISPRKNEHQSLTSPSQKEITDSLKNELYSFILLLLPPQVRRKLHIILRFMNRISENTNIMLSQKNSNKVAVLKTMTPLLIMTKNQAHFHLQTDIIEYLMDNEADIFKIPEKLISDRNELISNCKTKTTCQL</sequence>
<dbReference type="Pfam" id="PF00610">
    <property type="entry name" value="DEP"/>
    <property type="match status" value="1"/>
</dbReference>
<organism evidence="2 3">
    <name type="scientific">Strongyloides papillosus</name>
    <name type="common">Intestinal threadworm</name>
    <dbReference type="NCBI Taxonomy" id="174720"/>
    <lineage>
        <taxon>Eukaryota</taxon>
        <taxon>Metazoa</taxon>
        <taxon>Ecdysozoa</taxon>
        <taxon>Nematoda</taxon>
        <taxon>Chromadorea</taxon>
        <taxon>Rhabditida</taxon>
        <taxon>Tylenchina</taxon>
        <taxon>Panagrolaimomorpha</taxon>
        <taxon>Strongyloidoidea</taxon>
        <taxon>Strongyloididae</taxon>
        <taxon>Strongyloides</taxon>
    </lineage>
</organism>
<name>A0A0N5B8D4_STREA</name>
<proteinExistence type="predicted"/>
<dbReference type="AlphaFoldDB" id="A0A0N5B8D4"/>
<dbReference type="InterPro" id="IPR036390">
    <property type="entry name" value="WH_DNA-bd_sf"/>
</dbReference>
<dbReference type="Proteomes" id="UP000046392">
    <property type="component" value="Unplaced"/>
</dbReference>
<keyword evidence="2" id="KW-1185">Reference proteome</keyword>